<keyword evidence="1" id="KW-1185">Reference proteome</keyword>
<protein>
    <submittedName>
        <fullName evidence="2">COMM domain-containing protein</fullName>
    </submittedName>
</protein>
<dbReference type="Proteomes" id="UP000036681">
    <property type="component" value="Unplaced"/>
</dbReference>
<evidence type="ECO:0000313" key="2">
    <source>
        <dbReference type="WBParaSite" id="ALUE_0001894601-mRNA-1"/>
    </source>
</evidence>
<dbReference type="WBParaSite" id="ALUE_0001894601-mRNA-1">
    <property type="protein sequence ID" value="ALUE_0001894601-mRNA-1"/>
    <property type="gene ID" value="ALUE_0001894601"/>
</dbReference>
<reference evidence="2" key="1">
    <citation type="submission" date="2017-02" db="UniProtKB">
        <authorList>
            <consortium name="WormBaseParasite"/>
        </authorList>
    </citation>
    <scope>IDENTIFICATION</scope>
</reference>
<name>A0A0M3IJT4_ASCLU</name>
<organism evidence="1 2">
    <name type="scientific">Ascaris lumbricoides</name>
    <name type="common">Giant roundworm</name>
    <dbReference type="NCBI Taxonomy" id="6252"/>
    <lineage>
        <taxon>Eukaryota</taxon>
        <taxon>Metazoa</taxon>
        <taxon>Ecdysozoa</taxon>
        <taxon>Nematoda</taxon>
        <taxon>Chromadorea</taxon>
        <taxon>Rhabditida</taxon>
        <taxon>Spirurina</taxon>
        <taxon>Ascaridomorpha</taxon>
        <taxon>Ascaridoidea</taxon>
        <taxon>Ascarididae</taxon>
        <taxon>Ascaris</taxon>
    </lineage>
</organism>
<proteinExistence type="predicted"/>
<evidence type="ECO:0000313" key="1">
    <source>
        <dbReference type="Proteomes" id="UP000036681"/>
    </source>
</evidence>
<sequence length="86" mass="9268">MATGAQPFVGVVWRLFRLDGSNSQAKKVVSVKALIGDPKDGSLHSASKRATSSLTCLGQSEGQAKVQVEFTTNEISEIVKRLNRVH</sequence>
<accession>A0A0M3IJT4</accession>
<dbReference type="AlphaFoldDB" id="A0A0M3IJT4"/>